<evidence type="ECO:0000259" key="1">
    <source>
        <dbReference type="PROSITE" id="PS51746"/>
    </source>
</evidence>
<feature type="domain" description="PPM-type phosphatase" evidence="1">
    <location>
        <begin position="3"/>
        <end position="239"/>
    </location>
</feature>
<accession>A0A285PUA7</accession>
<dbReference type="InterPro" id="IPR036457">
    <property type="entry name" value="PPM-type-like_dom_sf"/>
</dbReference>
<gene>
    <name evidence="2" type="ORF">EHLA_0627</name>
</gene>
<dbReference type="PANTHER" id="PTHR47992">
    <property type="entry name" value="PROTEIN PHOSPHATASE"/>
    <property type="match status" value="1"/>
</dbReference>
<dbReference type="RefSeq" id="WP_021908010.1">
    <property type="nucleotide sequence ID" value="NZ_CP143936.1"/>
</dbReference>
<dbReference type="STRING" id="39488.ERS852450_02557"/>
<dbReference type="Proteomes" id="UP000217549">
    <property type="component" value="Chromosome I"/>
</dbReference>
<name>A0A285PUA7_9FIRM</name>
<dbReference type="PROSITE" id="PS51746">
    <property type="entry name" value="PPM_2"/>
    <property type="match status" value="1"/>
</dbReference>
<dbReference type="Pfam" id="PF13672">
    <property type="entry name" value="PP2C_2"/>
    <property type="match status" value="1"/>
</dbReference>
<sequence length="243" mass="27250">MKSFGMTDIGRKRKVNQDYLFFSDEPIGCFPNLYIVADGMGGHKAGDKASSYAVNRFVELAKKEKKELPFLVMERLLNEVNEAVYELSCKEEQYAGMGTTFVAATVVDKTAYIMNVGDSRLYYFDGKIRQVTMDHSLVEELVRAGEIDRSESRNHPQKNIITKAVGVAEDIQPDFFIVDMEEGSSLLLCSDGLTNMVDDEKLEEILSEDCTEEEYAGKCIEEALFYGGLDNIAVVIARNRSGR</sequence>
<dbReference type="SMART" id="SM00332">
    <property type="entry name" value="PP2Cc"/>
    <property type="match status" value="1"/>
</dbReference>
<evidence type="ECO:0000313" key="3">
    <source>
        <dbReference type="Proteomes" id="UP000217549"/>
    </source>
</evidence>
<dbReference type="InterPro" id="IPR001932">
    <property type="entry name" value="PPM-type_phosphatase-like_dom"/>
</dbReference>
<keyword evidence="3" id="KW-1185">Reference proteome</keyword>
<dbReference type="SUPFAM" id="SSF81606">
    <property type="entry name" value="PP2C-like"/>
    <property type="match status" value="1"/>
</dbReference>
<dbReference type="KEGG" id="ehl:EHLA_0627"/>
<protein>
    <submittedName>
        <fullName evidence="2">PPM-type phosphatase domain</fullName>
    </submittedName>
</protein>
<dbReference type="GO" id="GO:0004722">
    <property type="term" value="F:protein serine/threonine phosphatase activity"/>
    <property type="evidence" value="ECO:0007669"/>
    <property type="project" value="InterPro"/>
</dbReference>
<dbReference type="EMBL" id="LT907978">
    <property type="protein sequence ID" value="SOB71390.1"/>
    <property type="molecule type" value="Genomic_DNA"/>
</dbReference>
<dbReference type="CDD" id="cd00143">
    <property type="entry name" value="PP2Cc"/>
    <property type="match status" value="1"/>
</dbReference>
<proteinExistence type="predicted"/>
<organism evidence="2 3">
    <name type="scientific">Anaerobutyricum hallii</name>
    <dbReference type="NCBI Taxonomy" id="39488"/>
    <lineage>
        <taxon>Bacteria</taxon>
        <taxon>Bacillati</taxon>
        <taxon>Bacillota</taxon>
        <taxon>Clostridia</taxon>
        <taxon>Lachnospirales</taxon>
        <taxon>Lachnospiraceae</taxon>
        <taxon>Anaerobutyricum</taxon>
    </lineage>
</organism>
<dbReference type="NCBIfam" id="NF033484">
    <property type="entry name" value="Stp1_PP2C_phos"/>
    <property type="match status" value="1"/>
</dbReference>
<reference evidence="3" key="1">
    <citation type="submission" date="2017-09" db="EMBL/GenBank/DDBJ databases">
        <authorList>
            <person name="Shetty A S."/>
        </authorList>
    </citation>
    <scope>NUCLEOTIDE SEQUENCE [LARGE SCALE GENOMIC DNA]</scope>
</reference>
<dbReference type="Gene3D" id="3.60.40.10">
    <property type="entry name" value="PPM-type phosphatase domain"/>
    <property type="match status" value="1"/>
</dbReference>
<evidence type="ECO:0000313" key="2">
    <source>
        <dbReference type="EMBL" id="SOB71390.1"/>
    </source>
</evidence>
<dbReference type="InterPro" id="IPR015655">
    <property type="entry name" value="PP2C"/>
</dbReference>
<dbReference type="AlphaFoldDB" id="A0A285PUA7"/>
<dbReference type="SMART" id="SM00331">
    <property type="entry name" value="PP2C_SIG"/>
    <property type="match status" value="1"/>
</dbReference>